<dbReference type="InterPro" id="IPR014721">
    <property type="entry name" value="Ribsml_uS5_D2-typ_fold_subgr"/>
</dbReference>
<evidence type="ECO:0000256" key="3">
    <source>
        <dbReference type="ARBA" id="ARBA00023274"/>
    </source>
</evidence>
<evidence type="ECO:0000256" key="1">
    <source>
        <dbReference type="ARBA" id="ARBA00005251"/>
    </source>
</evidence>
<dbReference type="InterPro" id="IPR023035">
    <property type="entry name" value="Ribosomal_uS9_bac/plastid"/>
</dbReference>
<dbReference type="InterPro" id="IPR020568">
    <property type="entry name" value="Ribosomal_Su5_D2-typ_SF"/>
</dbReference>
<organism evidence="7 8">
    <name type="scientific">Candidatus Nomurabacteria bacterium RIFCSPLOWO2_02_FULL_40_67</name>
    <dbReference type="NCBI Taxonomy" id="1801787"/>
    <lineage>
        <taxon>Bacteria</taxon>
        <taxon>Candidatus Nomuraibacteriota</taxon>
    </lineage>
</organism>
<dbReference type="PROSITE" id="PS00360">
    <property type="entry name" value="RIBOSOMAL_S9"/>
    <property type="match status" value="1"/>
</dbReference>
<dbReference type="GO" id="GO:0003723">
    <property type="term" value="F:RNA binding"/>
    <property type="evidence" value="ECO:0007669"/>
    <property type="project" value="TreeGrafter"/>
</dbReference>
<gene>
    <name evidence="5" type="primary">rpsI</name>
    <name evidence="7" type="ORF">A3I23_01445</name>
</gene>
<keyword evidence="3 5" id="KW-0687">Ribonucleoprotein</keyword>
<evidence type="ECO:0000256" key="4">
    <source>
        <dbReference type="ARBA" id="ARBA00035259"/>
    </source>
</evidence>
<reference evidence="7 8" key="1">
    <citation type="journal article" date="2016" name="Nat. Commun.">
        <title>Thousands of microbial genomes shed light on interconnected biogeochemical processes in an aquifer system.</title>
        <authorList>
            <person name="Anantharaman K."/>
            <person name="Brown C.T."/>
            <person name="Hug L.A."/>
            <person name="Sharon I."/>
            <person name="Castelle C.J."/>
            <person name="Probst A.J."/>
            <person name="Thomas B.C."/>
            <person name="Singh A."/>
            <person name="Wilkins M.J."/>
            <person name="Karaoz U."/>
            <person name="Brodie E.L."/>
            <person name="Williams K.H."/>
            <person name="Hubbard S.S."/>
            <person name="Banfield J.F."/>
        </authorList>
    </citation>
    <scope>NUCLEOTIDE SEQUENCE [LARGE SCALE GENOMIC DNA]</scope>
</reference>
<comment type="caution">
    <text evidence="7">The sequence shown here is derived from an EMBL/GenBank/DDBJ whole genome shotgun (WGS) entry which is preliminary data.</text>
</comment>
<sequence length="143" mass="16306">MAEQEKTKNKYTEAIGRRKTSTARVRIIEASKANFVVNGKDAKEYFKTEGERRLILDPMIKGQKTGEGKATLKWNVEVRVKGGGVHSQAEAIRHGLSRALAEFDPENRGELKDLGFLKRDPRAKERRKFGLKKARKAPQWSKR</sequence>
<dbReference type="Proteomes" id="UP000177693">
    <property type="component" value="Unassembled WGS sequence"/>
</dbReference>
<dbReference type="HAMAP" id="MF_00532_B">
    <property type="entry name" value="Ribosomal_uS9_B"/>
    <property type="match status" value="1"/>
</dbReference>
<accession>A0A1F6Y770</accession>
<evidence type="ECO:0000256" key="5">
    <source>
        <dbReference type="HAMAP-Rule" id="MF_00532"/>
    </source>
</evidence>
<dbReference type="GO" id="GO:0006412">
    <property type="term" value="P:translation"/>
    <property type="evidence" value="ECO:0007669"/>
    <property type="project" value="UniProtKB-UniRule"/>
</dbReference>
<evidence type="ECO:0000256" key="6">
    <source>
        <dbReference type="RuleBase" id="RU003815"/>
    </source>
</evidence>
<dbReference type="InterPro" id="IPR000754">
    <property type="entry name" value="Ribosomal_uS9"/>
</dbReference>
<keyword evidence="2 5" id="KW-0689">Ribosomal protein</keyword>
<dbReference type="Gene3D" id="3.30.230.10">
    <property type="match status" value="1"/>
</dbReference>
<dbReference type="SUPFAM" id="SSF54211">
    <property type="entry name" value="Ribosomal protein S5 domain 2-like"/>
    <property type="match status" value="1"/>
</dbReference>
<proteinExistence type="inferred from homology"/>
<dbReference type="GO" id="GO:0022627">
    <property type="term" value="C:cytosolic small ribosomal subunit"/>
    <property type="evidence" value="ECO:0007669"/>
    <property type="project" value="TreeGrafter"/>
</dbReference>
<protein>
    <recommendedName>
        <fullName evidence="4 5">Small ribosomal subunit protein uS9</fullName>
    </recommendedName>
</protein>
<dbReference type="NCBIfam" id="NF001099">
    <property type="entry name" value="PRK00132.1"/>
    <property type="match status" value="1"/>
</dbReference>
<dbReference type="EMBL" id="MFVL01000003">
    <property type="protein sequence ID" value="OGJ02220.1"/>
    <property type="molecule type" value="Genomic_DNA"/>
</dbReference>
<dbReference type="PANTHER" id="PTHR21569">
    <property type="entry name" value="RIBOSOMAL PROTEIN S9"/>
    <property type="match status" value="1"/>
</dbReference>
<dbReference type="AlphaFoldDB" id="A0A1F6Y770"/>
<evidence type="ECO:0000313" key="8">
    <source>
        <dbReference type="Proteomes" id="UP000177693"/>
    </source>
</evidence>
<evidence type="ECO:0000313" key="7">
    <source>
        <dbReference type="EMBL" id="OGJ02220.1"/>
    </source>
</evidence>
<name>A0A1F6Y770_9BACT</name>
<dbReference type="GO" id="GO:0003735">
    <property type="term" value="F:structural constituent of ribosome"/>
    <property type="evidence" value="ECO:0007669"/>
    <property type="project" value="InterPro"/>
</dbReference>
<dbReference type="PANTHER" id="PTHR21569:SF1">
    <property type="entry name" value="SMALL RIBOSOMAL SUBUNIT PROTEIN US9M"/>
    <property type="match status" value="1"/>
</dbReference>
<evidence type="ECO:0000256" key="2">
    <source>
        <dbReference type="ARBA" id="ARBA00022980"/>
    </source>
</evidence>
<dbReference type="Pfam" id="PF00380">
    <property type="entry name" value="Ribosomal_S9"/>
    <property type="match status" value="1"/>
</dbReference>
<dbReference type="InterPro" id="IPR020574">
    <property type="entry name" value="Ribosomal_uS9_CS"/>
</dbReference>
<comment type="similarity">
    <text evidence="1 5 6">Belongs to the universal ribosomal protein uS9 family.</text>
</comment>